<proteinExistence type="predicted"/>
<organism evidence="1 2">
    <name type="scientific">Favolaschia claudopus</name>
    <dbReference type="NCBI Taxonomy" id="2862362"/>
    <lineage>
        <taxon>Eukaryota</taxon>
        <taxon>Fungi</taxon>
        <taxon>Dikarya</taxon>
        <taxon>Basidiomycota</taxon>
        <taxon>Agaricomycotina</taxon>
        <taxon>Agaricomycetes</taxon>
        <taxon>Agaricomycetidae</taxon>
        <taxon>Agaricales</taxon>
        <taxon>Marasmiineae</taxon>
        <taxon>Mycenaceae</taxon>
        <taxon>Favolaschia</taxon>
    </lineage>
</organism>
<comment type="caution">
    <text evidence="1">The sequence shown here is derived from an EMBL/GenBank/DDBJ whole genome shotgun (WGS) entry which is preliminary data.</text>
</comment>
<reference evidence="1 2" key="1">
    <citation type="journal article" date="2024" name="J Genomics">
        <title>Draft genome sequencing and assembly of Favolaschia claudopus CIRM-BRFM 2984 isolated from oak limbs.</title>
        <authorList>
            <person name="Navarro D."/>
            <person name="Drula E."/>
            <person name="Chaduli D."/>
            <person name="Cazenave R."/>
            <person name="Ahrendt S."/>
            <person name="Wang J."/>
            <person name="Lipzen A."/>
            <person name="Daum C."/>
            <person name="Barry K."/>
            <person name="Grigoriev I.V."/>
            <person name="Favel A."/>
            <person name="Rosso M.N."/>
            <person name="Martin F."/>
        </authorList>
    </citation>
    <scope>NUCLEOTIDE SEQUENCE [LARGE SCALE GENOMIC DNA]</scope>
    <source>
        <strain evidence="1 2">CIRM-BRFM 2984</strain>
    </source>
</reference>
<feature type="non-terminal residue" evidence="1">
    <location>
        <position position="1"/>
    </location>
</feature>
<feature type="non-terminal residue" evidence="1">
    <location>
        <position position="185"/>
    </location>
</feature>
<evidence type="ECO:0000313" key="2">
    <source>
        <dbReference type="Proteomes" id="UP001362999"/>
    </source>
</evidence>
<name>A0AAW0DXY0_9AGAR</name>
<accession>A0AAW0DXY0</accession>
<dbReference type="EMBL" id="JAWWNJ010000004">
    <property type="protein sequence ID" value="KAK7057050.1"/>
    <property type="molecule type" value="Genomic_DNA"/>
</dbReference>
<sequence>LEAIRTSAHTHEVRIGQLLSAAPHWDNPRNHCISILDVLQDPDNADLKFIVMHLCIQFNYPLFDTVGEVVHCRNCSGFQFQSEFGRNRDCNFTNFVEDPDIYPDGNFHPASPWVDSTYQKPTHPITRTECWPRVSIIDFGLSRQYDPSFGPPRFGGDNTPPEHRTPKLKCNPFPTDIYFLGNLMR</sequence>
<gene>
    <name evidence="1" type="ORF">R3P38DRAFT_2400657</name>
</gene>
<keyword evidence="2" id="KW-1185">Reference proteome</keyword>
<protein>
    <submittedName>
        <fullName evidence="1">Uncharacterized protein</fullName>
    </submittedName>
</protein>
<dbReference type="Proteomes" id="UP001362999">
    <property type="component" value="Unassembled WGS sequence"/>
</dbReference>
<dbReference type="AlphaFoldDB" id="A0AAW0DXY0"/>
<evidence type="ECO:0000313" key="1">
    <source>
        <dbReference type="EMBL" id="KAK7057050.1"/>
    </source>
</evidence>